<organism evidence="14 15">
    <name type="scientific">Algoriphagus hitonicola</name>
    <dbReference type="NCBI Taxonomy" id="435880"/>
    <lineage>
        <taxon>Bacteria</taxon>
        <taxon>Pseudomonadati</taxon>
        <taxon>Bacteroidota</taxon>
        <taxon>Cytophagia</taxon>
        <taxon>Cytophagales</taxon>
        <taxon>Cyclobacteriaceae</taxon>
        <taxon>Algoriphagus</taxon>
    </lineage>
</organism>
<comment type="function">
    <text evidence="12">Catalyzes the acylation of glycosyl-4,4'-diaponeurosporenoate, i.e. the esterification of glucose at the C6'' position with the carboxyl group of the C(15) fatty acid 12-methyltetradecanoic acid, to yield staphyloxanthin. This is the last step in the biosynthesis of this orange pigment, present in most staphylococci strains.</text>
</comment>
<feature type="transmembrane region" description="Helical" evidence="13">
    <location>
        <begin position="79"/>
        <end position="97"/>
    </location>
</feature>
<dbReference type="GO" id="GO:0016746">
    <property type="term" value="F:acyltransferase activity"/>
    <property type="evidence" value="ECO:0007669"/>
    <property type="project" value="UniProtKB-KW"/>
</dbReference>
<keyword evidence="15" id="KW-1185">Reference proteome</keyword>
<dbReference type="GO" id="GO:0005886">
    <property type="term" value="C:plasma membrane"/>
    <property type="evidence" value="ECO:0007669"/>
    <property type="project" value="UniProtKB-SubCell"/>
</dbReference>
<keyword evidence="3" id="KW-0808">Transferase</keyword>
<evidence type="ECO:0000256" key="4">
    <source>
        <dbReference type="ARBA" id="ARBA00022692"/>
    </source>
</evidence>
<gene>
    <name evidence="14" type="ORF">SAMN04487988_101417</name>
</gene>
<evidence type="ECO:0000256" key="10">
    <source>
        <dbReference type="ARBA" id="ARBA00023603"/>
    </source>
</evidence>
<comment type="similarity">
    <text evidence="10">Belongs to the acyltransferase CrtO family.</text>
</comment>
<evidence type="ECO:0000256" key="3">
    <source>
        <dbReference type="ARBA" id="ARBA00022679"/>
    </source>
</evidence>
<keyword evidence="6 13" id="KW-1133">Transmembrane helix</keyword>
<dbReference type="EMBL" id="FOPC01000001">
    <property type="protein sequence ID" value="SFG10249.1"/>
    <property type="molecule type" value="Genomic_DNA"/>
</dbReference>
<sequence>MILGFLVNERIKGNQLYHRISRLEFIKNDRINQWIGVGVMKFLVSKTFWGKFNTKLKIEGKPALKEMILLKEEMTSAEISHLIGFLAVLLVSFGLTVTKNYEFGLVLLIINIIFNLYPSLLQQQNKRRITGIIERFYSEIY</sequence>
<reference evidence="15" key="1">
    <citation type="submission" date="2016-10" db="EMBL/GenBank/DDBJ databases">
        <authorList>
            <person name="Varghese N."/>
            <person name="Submissions S."/>
        </authorList>
    </citation>
    <scope>NUCLEOTIDE SEQUENCE [LARGE SCALE GENOMIC DNA]</scope>
    <source>
        <strain evidence="15">DSM 19315</strain>
    </source>
</reference>
<dbReference type="Proteomes" id="UP000199642">
    <property type="component" value="Unassembled WGS sequence"/>
</dbReference>
<evidence type="ECO:0000256" key="9">
    <source>
        <dbReference type="ARBA" id="ARBA00023588"/>
    </source>
</evidence>
<evidence type="ECO:0000256" key="7">
    <source>
        <dbReference type="ARBA" id="ARBA00023136"/>
    </source>
</evidence>
<keyword evidence="2" id="KW-1003">Cell membrane</keyword>
<evidence type="ECO:0000313" key="15">
    <source>
        <dbReference type="Proteomes" id="UP000199642"/>
    </source>
</evidence>
<dbReference type="STRING" id="435880.SAMN04487988_101417"/>
<comment type="pathway">
    <text evidence="9">Carotenoid biosynthesis; staphyloxanthin biosynthesis; staphyloxanthin from farnesyl diphosphate: step 5/5.</text>
</comment>
<protein>
    <recommendedName>
        <fullName evidence="11">Glycosyl-4,4'-diaponeurosporenoate acyltransferase</fullName>
    </recommendedName>
</protein>
<keyword evidence="4 13" id="KW-0812">Transmembrane</keyword>
<evidence type="ECO:0000256" key="8">
    <source>
        <dbReference type="ARBA" id="ARBA00023315"/>
    </source>
</evidence>
<feature type="transmembrane region" description="Helical" evidence="13">
    <location>
        <begin position="103"/>
        <end position="121"/>
    </location>
</feature>
<evidence type="ECO:0000313" key="14">
    <source>
        <dbReference type="EMBL" id="SFG10249.1"/>
    </source>
</evidence>
<evidence type="ECO:0000256" key="1">
    <source>
        <dbReference type="ARBA" id="ARBA00004162"/>
    </source>
</evidence>
<name>A0A1I2P591_9BACT</name>
<keyword evidence="8" id="KW-0012">Acyltransferase</keyword>
<proteinExistence type="inferred from homology"/>
<accession>A0A1I2P591</accession>
<keyword evidence="5" id="KW-0732">Signal</keyword>
<comment type="subcellular location">
    <subcellularLocation>
        <location evidence="1">Cell membrane</location>
        <topology evidence="1">Single-pass membrane protein</topology>
    </subcellularLocation>
</comment>
<evidence type="ECO:0000256" key="12">
    <source>
        <dbReference type="ARBA" id="ARBA00025324"/>
    </source>
</evidence>
<dbReference type="AlphaFoldDB" id="A0A1I2P591"/>
<evidence type="ECO:0000256" key="13">
    <source>
        <dbReference type="SAM" id="Phobius"/>
    </source>
</evidence>
<dbReference type="Pfam" id="PF18927">
    <property type="entry name" value="CrtO"/>
    <property type="match status" value="1"/>
</dbReference>
<evidence type="ECO:0000256" key="5">
    <source>
        <dbReference type="ARBA" id="ARBA00022729"/>
    </source>
</evidence>
<evidence type="ECO:0000256" key="11">
    <source>
        <dbReference type="ARBA" id="ARBA00023667"/>
    </source>
</evidence>
<dbReference type="InterPro" id="IPR044021">
    <property type="entry name" value="CrtO"/>
</dbReference>
<keyword evidence="7 13" id="KW-0472">Membrane</keyword>
<evidence type="ECO:0000256" key="2">
    <source>
        <dbReference type="ARBA" id="ARBA00022475"/>
    </source>
</evidence>
<evidence type="ECO:0000256" key="6">
    <source>
        <dbReference type="ARBA" id="ARBA00022989"/>
    </source>
</evidence>
<dbReference type="UniPathway" id="UPA00029">
    <property type="reaction ID" value="UER00560"/>
</dbReference>